<keyword evidence="4" id="KW-0479">Metal-binding</keyword>
<feature type="non-terminal residue" evidence="9">
    <location>
        <position position="1"/>
    </location>
</feature>
<keyword evidence="3" id="KW-1029">Fimbrium biogenesis</keyword>
<comment type="caution">
    <text evidence="9">The sequence shown here is derived from an EMBL/GenBank/DDBJ whole genome shotgun (WGS) entry which is preliminary data.</text>
</comment>
<dbReference type="EMBL" id="DRMS01000074">
    <property type="protein sequence ID" value="HFC91551.1"/>
    <property type="molecule type" value="Genomic_DNA"/>
</dbReference>
<dbReference type="GO" id="GO:0009289">
    <property type="term" value="C:pilus"/>
    <property type="evidence" value="ECO:0007669"/>
    <property type="project" value="UniProtKB-SubCell"/>
</dbReference>
<gene>
    <name evidence="9" type="ORF">ENJ51_01925</name>
</gene>
<evidence type="ECO:0000256" key="2">
    <source>
        <dbReference type="ARBA" id="ARBA00008387"/>
    </source>
</evidence>
<evidence type="ECO:0000256" key="3">
    <source>
        <dbReference type="ARBA" id="ARBA00022558"/>
    </source>
</evidence>
<comment type="similarity">
    <text evidence="2">Belongs to the PilY1 family.</text>
</comment>
<feature type="region of interest" description="Disordered" evidence="7">
    <location>
        <begin position="1"/>
        <end position="34"/>
    </location>
</feature>
<dbReference type="AlphaFoldDB" id="A0A7V2WTX8"/>
<feature type="domain" description="PilY1 beta-propeller" evidence="8">
    <location>
        <begin position="752"/>
        <end position="1003"/>
    </location>
</feature>
<comment type="subcellular location">
    <subcellularLocation>
        <location evidence="1">Fimbrium</location>
    </subcellularLocation>
</comment>
<accession>A0A7V2WTX8</accession>
<dbReference type="InterPro" id="IPR008707">
    <property type="entry name" value="B-propeller_PilY1"/>
</dbReference>
<evidence type="ECO:0000256" key="4">
    <source>
        <dbReference type="ARBA" id="ARBA00022723"/>
    </source>
</evidence>
<name>A0A7V2WTX8_LEUMU</name>
<feature type="compositionally biased region" description="Basic and acidic residues" evidence="7">
    <location>
        <begin position="1"/>
        <end position="11"/>
    </location>
</feature>
<protein>
    <recommendedName>
        <fullName evidence="8">PilY1 beta-propeller domain-containing protein</fullName>
    </recommendedName>
</protein>
<keyword evidence="5" id="KW-0106">Calcium</keyword>
<evidence type="ECO:0000256" key="6">
    <source>
        <dbReference type="ARBA" id="ARBA00023263"/>
    </source>
</evidence>
<evidence type="ECO:0000256" key="1">
    <source>
        <dbReference type="ARBA" id="ARBA00004561"/>
    </source>
</evidence>
<organism evidence="9">
    <name type="scientific">Leucothrix mucor</name>
    <dbReference type="NCBI Taxonomy" id="45248"/>
    <lineage>
        <taxon>Bacteria</taxon>
        <taxon>Pseudomonadati</taxon>
        <taxon>Pseudomonadota</taxon>
        <taxon>Gammaproteobacteria</taxon>
        <taxon>Thiotrichales</taxon>
        <taxon>Thiotrichaceae</taxon>
        <taxon>Leucothrix</taxon>
    </lineage>
</organism>
<evidence type="ECO:0000256" key="5">
    <source>
        <dbReference type="ARBA" id="ARBA00022837"/>
    </source>
</evidence>
<proteinExistence type="inferred from homology"/>
<sequence>EKISRNIDTRPRGGGHVNWLPSKWHTVGERGPAQKTPNLKTIVQKIINRDGWSSGNSIVFLLKGKQNVNQNGKRVAKAYNRDDPAVAPELIIEYSGPEPKKTRLEVMQSALNTVLTNAPTHLNVGLMNYGEIKDSDEQMGIKFPVKNIEDLAFPVVSESLPENAGNISWWRSNVPEPSSTVVVRTYLSQITNWFWKDNWYQEAYDNKPAGEMVHVGSTPIVEALYEAALYFRGEQLGWGEGESGFWESGRSVSHPASYEGDPINWNNAICNDTSTEKKWGGESELNSHIDFANNERDWMRCPSDPDNPSGIGSYANCAGTEVCNSYQGCPSGHWVSGTGDCTAYSAPDEAGNTHCINYSNGTGGHCDIDEVTKYKCQYKVCDGGFDAHPDYISPIEQSCQRNFIVLLSDGKPEYTSNWDDDWDATDGGIHTKGPTYWKLADDNWSGLVDKTDNSKKFDHTSCASNLEPFGYASGACGSELTRFLADNDQSPIDGLQTIDTYAIGFGLGAEANASSYLQSLVTTTDGYFEANDEESLSTAFGNILSLVGATTSAYASPGYTVNMKNTTENDEFIFIPVFDKRLAPKWSGNLKKFKLVSSTDAQGRGLRKIQGKNNMDAVDNLGAFTENAIDYWSTTDNDNPDGYYVTKGGAANLLNPATRKLYSDLECASYPCSLIAGINEIKESNADNNKPITNNVLAIDSDKDANYRKKLIKFIMGYEEDGTTARKHMGDVLHSMPIILTYAKGNNNGVGKEQYVFTATNEGYLHVFDTTTGAEKFAFMPKELLKNIETQYLDNETGGHRYGIDGQLSLWHDDLDHNNEVNGSEKVYLYFGMRRGGRSYYALDITDIDEPNLKWKIDGATDSNYSNLGYTWSKPYLAGVRREAVDPEDSTKTIKKVTKVMIVTGGYDNNQDDETQITANITANVGNDIFIINAKTGDRLWSLKSSGVDGANALEHSIPGGVRLLDLNRNGAIDRMYFADTGGNIWRLDLNEELNETDTNNRSKLIKLASFGGTGIHARKFYNEPDVSMFKHRGRSVLAISIGSGYRSHPMNKVLNDHFFTILDTATFKRINTDAFTTIQLNNDDMAKVTVSVDADGVKSLNYGALDETNLLATDKRGWYLDFSSVGEKVLADVITVDGVVSFTTFVPQASSAGASSVEDLCTAPSTQGRLYSINLLTGKPAYDLDWDGGDPDVNDIFVAVSADEIPGAPQRVFNSFECSNGQCKHAVDIRVGKKLLQSSSYDRGYLEPVYWADPDQKSD</sequence>
<dbReference type="Pfam" id="PF05567">
    <property type="entry name" value="T4P_PilY1"/>
    <property type="match status" value="1"/>
</dbReference>
<evidence type="ECO:0000313" key="9">
    <source>
        <dbReference type="EMBL" id="HFC91551.1"/>
    </source>
</evidence>
<dbReference type="Proteomes" id="UP000885750">
    <property type="component" value="Unassembled WGS sequence"/>
</dbReference>
<keyword evidence="6" id="KW-0281">Fimbrium</keyword>
<dbReference type="SUPFAM" id="SSF50998">
    <property type="entry name" value="Quinoprotein alcohol dehydrogenase-like"/>
    <property type="match status" value="1"/>
</dbReference>
<dbReference type="InterPro" id="IPR011047">
    <property type="entry name" value="Quinoprotein_ADH-like_sf"/>
</dbReference>
<evidence type="ECO:0000259" key="8">
    <source>
        <dbReference type="Pfam" id="PF05567"/>
    </source>
</evidence>
<reference evidence="9" key="1">
    <citation type="journal article" date="2020" name="mSystems">
        <title>Genome- and Community-Level Interaction Insights into Carbon Utilization and Element Cycling Functions of Hydrothermarchaeota in Hydrothermal Sediment.</title>
        <authorList>
            <person name="Zhou Z."/>
            <person name="Liu Y."/>
            <person name="Xu W."/>
            <person name="Pan J."/>
            <person name="Luo Z.H."/>
            <person name="Li M."/>
        </authorList>
    </citation>
    <scope>NUCLEOTIDE SEQUENCE [LARGE SCALE GENOMIC DNA]</scope>
    <source>
        <strain evidence="9">HyVt-493</strain>
    </source>
</reference>
<dbReference type="GO" id="GO:0046872">
    <property type="term" value="F:metal ion binding"/>
    <property type="evidence" value="ECO:0007669"/>
    <property type="project" value="UniProtKB-KW"/>
</dbReference>
<evidence type="ECO:0000256" key="7">
    <source>
        <dbReference type="SAM" id="MobiDB-lite"/>
    </source>
</evidence>